<feature type="non-terminal residue" evidence="5">
    <location>
        <position position="1"/>
    </location>
</feature>
<comment type="caution">
    <text evidence="5">The sequence shown here is derived from an EMBL/GenBank/DDBJ whole genome shotgun (WGS) entry which is preliminary data.</text>
</comment>
<accession>A0A5C6N1E2</accession>
<dbReference type="GO" id="GO:1905706">
    <property type="term" value="P:regulation of mitochondrial ATP synthesis coupled proton transport"/>
    <property type="evidence" value="ECO:0007669"/>
    <property type="project" value="TreeGrafter"/>
</dbReference>
<keyword evidence="2" id="KW-0489">Methyltransferase</keyword>
<evidence type="ECO:0000256" key="2">
    <source>
        <dbReference type="ARBA" id="ARBA00022603"/>
    </source>
</evidence>
<dbReference type="InterPro" id="IPR029063">
    <property type="entry name" value="SAM-dependent_MTases_sf"/>
</dbReference>
<dbReference type="GO" id="GO:0032259">
    <property type="term" value="P:methylation"/>
    <property type="evidence" value="ECO:0007669"/>
    <property type="project" value="UniProtKB-KW"/>
</dbReference>
<dbReference type="InterPro" id="IPR026170">
    <property type="entry name" value="FAM173A/B"/>
</dbReference>
<dbReference type="PANTHER" id="PTHR13610:SF18">
    <property type="entry name" value="SI:DKEY-190G11.3"/>
    <property type="match status" value="1"/>
</dbReference>
<dbReference type="Gene3D" id="3.40.50.150">
    <property type="entry name" value="Vaccinia Virus protein VP39"/>
    <property type="match status" value="1"/>
</dbReference>
<comment type="similarity">
    <text evidence="1">Belongs to the ANT/ATPSC lysine N-methyltransferase family.</text>
</comment>
<proteinExistence type="inferred from homology"/>
<dbReference type="PANTHER" id="PTHR13610">
    <property type="entry name" value="METHYLTRANSFERASE DOMAIN-CONTAINING PROTEIN"/>
    <property type="match status" value="1"/>
</dbReference>
<protein>
    <submittedName>
        <fullName evidence="5">Protein FAM173B</fullName>
    </submittedName>
</protein>
<evidence type="ECO:0000256" key="3">
    <source>
        <dbReference type="ARBA" id="ARBA00022679"/>
    </source>
</evidence>
<organism evidence="5 6">
    <name type="scientific">Takifugu flavidus</name>
    <name type="common">sansaifugu</name>
    <dbReference type="NCBI Taxonomy" id="433684"/>
    <lineage>
        <taxon>Eukaryota</taxon>
        <taxon>Metazoa</taxon>
        <taxon>Chordata</taxon>
        <taxon>Craniata</taxon>
        <taxon>Vertebrata</taxon>
        <taxon>Euteleostomi</taxon>
        <taxon>Actinopterygii</taxon>
        <taxon>Neopterygii</taxon>
        <taxon>Teleostei</taxon>
        <taxon>Neoteleostei</taxon>
        <taxon>Acanthomorphata</taxon>
        <taxon>Eupercaria</taxon>
        <taxon>Tetraodontiformes</taxon>
        <taxon>Tetradontoidea</taxon>
        <taxon>Tetraodontidae</taxon>
        <taxon>Takifugu</taxon>
    </lineage>
</organism>
<sequence>LHSFIPSSAPTVPRKQSDFSFMQVAMEDSIDVILEGHTGVLSPHRPHPAVSACLGALFTAVYGVWSTFALPGLGTIPRKLKVPYLPSSRVQTLNIMKLLEGRTGRLVDLGSGDGRVVFAASSTGFQCTGFEINSILVAYARNKARWNGLPTSQAAFVNKDFWKTDLSHFNNVTAFLAPGVMAVLSEKLLKELPDDARVISCRFPILDWPVQSSVGSGLDQTFAYDIGIVRAHLRKAPEAEV</sequence>
<keyword evidence="4" id="KW-0949">S-adenosyl-L-methionine</keyword>
<dbReference type="SUPFAM" id="SSF53335">
    <property type="entry name" value="S-adenosyl-L-methionine-dependent methyltransferases"/>
    <property type="match status" value="1"/>
</dbReference>
<evidence type="ECO:0000256" key="1">
    <source>
        <dbReference type="ARBA" id="ARBA00010633"/>
    </source>
</evidence>
<dbReference type="EMBL" id="RHFK02000018">
    <property type="protein sequence ID" value="TWW60548.1"/>
    <property type="molecule type" value="Genomic_DNA"/>
</dbReference>
<evidence type="ECO:0000313" key="6">
    <source>
        <dbReference type="Proteomes" id="UP000324091"/>
    </source>
</evidence>
<reference evidence="5 6" key="1">
    <citation type="submission" date="2019-04" db="EMBL/GenBank/DDBJ databases">
        <title>Chromosome genome assembly for Takifugu flavidus.</title>
        <authorList>
            <person name="Xiao S."/>
        </authorList>
    </citation>
    <scope>NUCLEOTIDE SEQUENCE [LARGE SCALE GENOMIC DNA]</scope>
    <source>
        <strain evidence="5">HTHZ2018</strain>
        <tissue evidence="5">Muscle</tissue>
    </source>
</reference>
<gene>
    <name evidence="5" type="ORF">D4764_05G0006380</name>
</gene>
<evidence type="ECO:0000256" key="4">
    <source>
        <dbReference type="ARBA" id="ARBA00022691"/>
    </source>
</evidence>
<evidence type="ECO:0000313" key="5">
    <source>
        <dbReference type="EMBL" id="TWW60548.1"/>
    </source>
</evidence>
<dbReference type="GO" id="GO:0016279">
    <property type="term" value="F:protein-lysine N-methyltransferase activity"/>
    <property type="evidence" value="ECO:0007669"/>
    <property type="project" value="InterPro"/>
</dbReference>
<dbReference type="GO" id="GO:0005739">
    <property type="term" value="C:mitochondrion"/>
    <property type="evidence" value="ECO:0007669"/>
    <property type="project" value="TreeGrafter"/>
</dbReference>
<dbReference type="Proteomes" id="UP000324091">
    <property type="component" value="Chromosome 5"/>
</dbReference>
<name>A0A5C6N1E2_9TELE</name>
<keyword evidence="3" id="KW-0808">Transferase</keyword>
<dbReference type="AlphaFoldDB" id="A0A5C6N1E2"/>
<keyword evidence="6" id="KW-1185">Reference proteome</keyword>